<name>A0A0B0EKQ1_9BACT</name>
<dbReference type="EC" id="4.2.1.11" evidence="3"/>
<dbReference type="GO" id="GO:0004634">
    <property type="term" value="F:phosphopyruvate hydratase activity"/>
    <property type="evidence" value="ECO:0007669"/>
    <property type="project" value="UniProtKB-EC"/>
</dbReference>
<evidence type="ECO:0000256" key="5">
    <source>
        <dbReference type="ARBA" id="ARBA00022525"/>
    </source>
</evidence>
<dbReference type="Gene3D" id="3.20.20.120">
    <property type="entry name" value="Enolase-like C-terminal domain"/>
    <property type="match status" value="1"/>
</dbReference>
<organism evidence="10 11">
    <name type="scientific">Candidatus Scalindua brodae</name>
    <dbReference type="NCBI Taxonomy" id="237368"/>
    <lineage>
        <taxon>Bacteria</taxon>
        <taxon>Pseudomonadati</taxon>
        <taxon>Planctomycetota</taxon>
        <taxon>Candidatus Brocadiia</taxon>
        <taxon>Candidatus Brocadiales</taxon>
        <taxon>Candidatus Scalinduaceae</taxon>
        <taxon>Candidatus Scalindua</taxon>
    </lineage>
</organism>
<dbReference type="eggNOG" id="COG0148">
    <property type="taxonomic scope" value="Bacteria"/>
</dbReference>
<proteinExistence type="inferred from homology"/>
<keyword evidence="5" id="KW-0964">Secreted</keyword>
<evidence type="ECO:0000313" key="11">
    <source>
        <dbReference type="Proteomes" id="UP000030652"/>
    </source>
</evidence>
<accession>A0A0B0EKQ1</accession>
<reference evidence="10 11" key="1">
    <citation type="submission" date="2014-10" db="EMBL/GenBank/DDBJ databases">
        <title>Draft genome of anammox bacterium scalindua brodae, obtained using differential coverage binning of sequence data from two enrichment reactors.</title>
        <authorList>
            <person name="Speth D.R."/>
            <person name="Russ L."/>
            <person name="Kartal B."/>
            <person name="Op den Camp H.J."/>
            <person name="Dutilh B.E."/>
            <person name="Jetten M.S."/>
        </authorList>
    </citation>
    <scope>NUCLEOTIDE SEQUENCE [LARGE SCALE GENOMIC DNA]</scope>
    <source>
        <strain evidence="10">RU1</strain>
    </source>
</reference>
<keyword evidence="7 10" id="KW-0456">Lyase</keyword>
<dbReference type="PANTHER" id="PTHR11902:SF1">
    <property type="entry name" value="ENOLASE"/>
    <property type="match status" value="1"/>
</dbReference>
<comment type="function">
    <text evidence="8">Catalyzes the reversible conversion of 2-phosphoglycerate (2-PG) into phosphoenolpyruvate (PEP). It is essential for the degradation of carbohydrates via glycolysis.</text>
</comment>
<evidence type="ECO:0000256" key="7">
    <source>
        <dbReference type="ARBA" id="ARBA00023239"/>
    </source>
</evidence>
<dbReference type="UniPathway" id="UPA00109">
    <property type="reaction ID" value="UER00187"/>
</dbReference>
<comment type="similarity">
    <text evidence="2">Belongs to the enolase family.</text>
</comment>
<sequence length="82" mass="8951">MSHRSGETIDSFISDLTVAVNAGHLKTGGGCRGEGIEKINQLIRIENQLRKAAKFAGIKAFKNKGSIPILLYIKEVDSLRLI</sequence>
<protein>
    <recommendedName>
        <fullName evidence="4">Enolase</fullName>
        <ecNumber evidence="3">4.2.1.11</ecNumber>
    </recommendedName>
</protein>
<dbReference type="PANTHER" id="PTHR11902">
    <property type="entry name" value="ENOLASE"/>
    <property type="match status" value="1"/>
</dbReference>
<evidence type="ECO:0000313" key="10">
    <source>
        <dbReference type="EMBL" id="KHE93637.1"/>
    </source>
</evidence>
<evidence type="ECO:0000259" key="9">
    <source>
        <dbReference type="Pfam" id="PF00113"/>
    </source>
</evidence>
<evidence type="ECO:0000256" key="3">
    <source>
        <dbReference type="ARBA" id="ARBA00012058"/>
    </source>
</evidence>
<dbReference type="Pfam" id="PF00113">
    <property type="entry name" value="Enolase_C"/>
    <property type="match status" value="1"/>
</dbReference>
<evidence type="ECO:0000256" key="8">
    <source>
        <dbReference type="ARBA" id="ARBA00045763"/>
    </source>
</evidence>
<feature type="domain" description="Enolase C-terminal TIM barrel" evidence="9">
    <location>
        <begin position="1"/>
        <end position="63"/>
    </location>
</feature>
<dbReference type="SUPFAM" id="SSF51604">
    <property type="entry name" value="Enolase C-terminal domain-like"/>
    <property type="match status" value="1"/>
</dbReference>
<evidence type="ECO:0000256" key="2">
    <source>
        <dbReference type="ARBA" id="ARBA00009604"/>
    </source>
</evidence>
<dbReference type="InterPro" id="IPR000941">
    <property type="entry name" value="Enolase"/>
</dbReference>
<dbReference type="InterPro" id="IPR036849">
    <property type="entry name" value="Enolase-like_C_sf"/>
</dbReference>
<evidence type="ECO:0000256" key="6">
    <source>
        <dbReference type="ARBA" id="ARBA00023152"/>
    </source>
</evidence>
<dbReference type="InterPro" id="IPR020810">
    <property type="entry name" value="Enolase_C"/>
</dbReference>
<evidence type="ECO:0000256" key="4">
    <source>
        <dbReference type="ARBA" id="ARBA00017068"/>
    </source>
</evidence>
<comment type="caution">
    <text evidence="10">The sequence shown here is derived from an EMBL/GenBank/DDBJ whole genome shotgun (WGS) entry which is preliminary data.</text>
</comment>
<comment type="pathway">
    <text evidence="1">Carbohydrate degradation; glycolysis; pyruvate from D-glyceraldehyde 3-phosphate: step 4/5.</text>
</comment>
<dbReference type="GO" id="GO:0006096">
    <property type="term" value="P:glycolytic process"/>
    <property type="evidence" value="ECO:0007669"/>
    <property type="project" value="UniProtKB-UniPathway"/>
</dbReference>
<dbReference type="GO" id="GO:0000287">
    <property type="term" value="F:magnesium ion binding"/>
    <property type="evidence" value="ECO:0007669"/>
    <property type="project" value="InterPro"/>
</dbReference>
<gene>
    <name evidence="10" type="primary">eno</name>
    <name evidence="10" type="ORF">SCABRO_00589</name>
</gene>
<dbReference type="GO" id="GO:0000015">
    <property type="term" value="C:phosphopyruvate hydratase complex"/>
    <property type="evidence" value="ECO:0007669"/>
    <property type="project" value="InterPro"/>
</dbReference>
<dbReference type="Proteomes" id="UP000030652">
    <property type="component" value="Unassembled WGS sequence"/>
</dbReference>
<keyword evidence="6" id="KW-0324">Glycolysis</keyword>
<dbReference type="AlphaFoldDB" id="A0A0B0EKQ1"/>
<dbReference type="EMBL" id="JRYO01000044">
    <property type="protein sequence ID" value="KHE93637.1"/>
    <property type="molecule type" value="Genomic_DNA"/>
</dbReference>
<feature type="non-terminal residue" evidence="10">
    <location>
        <position position="82"/>
    </location>
</feature>
<evidence type="ECO:0000256" key="1">
    <source>
        <dbReference type="ARBA" id="ARBA00005031"/>
    </source>
</evidence>